<evidence type="ECO:0000313" key="4">
    <source>
        <dbReference type="WBParaSite" id="HPBE_0002706001-mRNA-1"/>
    </source>
</evidence>
<dbReference type="Proteomes" id="UP000050761">
    <property type="component" value="Unassembled WGS sequence"/>
</dbReference>
<evidence type="ECO:0000256" key="2">
    <source>
        <dbReference type="SAM" id="Phobius"/>
    </source>
</evidence>
<keyword evidence="2" id="KW-0812">Transmembrane</keyword>
<organism evidence="3 4">
    <name type="scientific">Heligmosomoides polygyrus</name>
    <name type="common">Parasitic roundworm</name>
    <dbReference type="NCBI Taxonomy" id="6339"/>
    <lineage>
        <taxon>Eukaryota</taxon>
        <taxon>Metazoa</taxon>
        <taxon>Ecdysozoa</taxon>
        <taxon>Nematoda</taxon>
        <taxon>Chromadorea</taxon>
        <taxon>Rhabditida</taxon>
        <taxon>Rhabditina</taxon>
        <taxon>Rhabditomorpha</taxon>
        <taxon>Strongyloidea</taxon>
        <taxon>Heligmosomidae</taxon>
        <taxon>Heligmosomoides</taxon>
    </lineage>
</organism>
<feature type="compositionally biased region" description="Basic residues" evidence="1">
    <location>
        <begin position="1"/>
        <end position="13"/>
    </location>
</feature>
<feature type="region of interest" description="Disordered" evidence="1">
    <location>
        <begin position="1"/>
        <end position="97"/>
    </location>
</feature>
<dbReference type="WBParaSite" id="HPBE_0002706001-mRNA-1">
    <property type="protein sequence ID" value="HPBE_0002706001-mRNA-1"/>
    <property type="gene ID" value="HPBE_0002706001"/>
</dbReference>
<feature type="compositionally biased region" description="Basic and acidic residues" evidence="1">
    <location>
        <begin position="14"/>
        <end position="23"/>
    </location>
</feature>
<accession>A0A183GWJ0</accession>
<keyword evidence="2" id="KW-1133">Transmembrane helix</keyword>
<keyword evidence="3" id="KW-1185">Reference proteome</keyword>
<dbReference type="AlphaFoldDB" id="A0A183GWJ0"/>
<evidence type="ECO:0000313" key="3">
    <source>
        <dbReference type="Proteomes" id="UP000050761"/>
    </source>
</evidence>
<feature type="transmembrane region" description="Helical" evidence="2">
    <location>
        <begin position="118"/>
        <end position="137"/>
    </location>
</feature>
<proteinExistence type="predicted"/>
<keyword evidence="2" id="KW-0472">Membrane</keyword>
<evidence type="ECO:0000256" key="1">
    <source>
        <dbReference type="SAM" id="MobiDB-lite"/>
    </source>
</evidence>
<sequence>LWNTRRKPLGAKRSKLDGSDRRSRSGSVLGRRRSRGVRARIPRENAGVHGNDEESATGQPFGKGAGSRRQGEGTRGPRQGAGRNTIPSQSDRVCQSPRGRVWREASEGCKGMLTDGNLWLYLLHCVLSFVCSMYCVFEMNGLSTCMPTCTSSTIIFLHICVTTTT</sequence>
<feature type="compositionally biased region" description="Basic residues" evidence="1">
    <location>
        <begin position="30"/>
        <end position="40"/>
    </location>
</feature>
<reference evidence="4" key="1">
    <citation type="submission" date="2019-09" db="UniProtKB">
        <authorList>
            <consortium name="WormBaseParasite"/>
        </authorList>
    </citation>
    <scope>IDENTIFICATION</scope>
</reference>
<protein>
    <submittedName>
        <fullName evidence="4">Octapeptide-repeat protein T2</fullName>
    </submittedName>
</protein>
<name>A0A183GWJ0_HELPZ</name>